<proteinExistence type="predicted"/>
<evidence type="ECO:0000313" key="2">
    <source>
        <dbReference type="Proteomes" id="UP000019102"/>
    </source>
</evidence>
<dbReference type="STRING" id="1298598.JCM21714_2090"/>
<dbReference type="AlphaFoldDB" id="W4VI31"/>
<name>W4VI31_9BACI</name>
<dbReference type="Proteomes" id="UP000019102">
    <property type="component" value="Unassembled WGS sequence"/>
</dbReference>
<organism evidence="1 2">
    <name type="scientific">Gracilibacillus boraciitolerans JCM 21714</name>
    <dbReference type="NCBI Taxonomy" id="1298598"/>
    <lineage>
        <taxon>Bacteria</taxon>
        <taxon>Bacillati</taxon>
        <taxon>Bacillota</taxon>
        <taxon>Bacilli</taxon>
        <taxon>Bacillales</taxon>
        <taxon>Bacillaceae</taxon>
        <taxon>Gracilibacillus</taxon>
    </lineage>
</organism>
<comment type="caution">
    <text evidence="1">The sequence shown here is derived from an EMBL/GenBank/DDBJ whole genome shotgun (WGS) entry which is preliminary data.</text>
</comment>
<reference evidence="1 2" key="1">
    <citation type="journal article" date="2014" name="Genome Announc.">
        <title>Draft Genome Sequence of the Boron-Tolerant and Moderately Halotolerant Bacterium Gracilibacillus boraciitolerans JCM 21714T.</title>
        <authorList>
            <person name="Ahmed I."/>
            <person name="Oshima K."/>
            <person name="Suda W."/>
            <person name="Kitamura K."/>
            <person name="Iida T."/>
            <person name="Ohmori Y."/>
            <person name="Fujiwara T."/>
            <person name="Hattori M."/>
            <person name="Ohkuma M."/>
        </authorList>
    </citation>
    <scope>NUCLEOTIDE SEQUENCE [LARGE SCALE GENOMIC DNA]</scope>
    <source>
        <strain evidence="1 2">JCM 21714</strain>
    </source>
</reference>
<dbReference type="EMBL" id="BAVS01000009">
    <property type="protein sequence ID" value="GAE93055.1"/>
    <property type="molecule type" value="Genomic_DNA"/>
</dbReference>
<gene>
    <name evidence="1" type="ORF">JCM21714_2090</name>
</gene>
<accession>W4VI31</accession>
<evidence type="ECO:0000313" key="1">
    <source>
        <dbReference type="EMBL" id="GAE93055.1"/>
    </source>
</evidence>
<protein>
    <submittedName>
        <fullName evidence="1">Uncharacterized protein</fullName>
    </submittedName>
</protein>
<sequence>MKLAKNFSENFYSFNGEYPLMYKEKYQFYITDQLKNKLSEGITRPTFQEFYREVQEIHVYESLEANGEYIKLIARINGNVLNQDKSEEKEEIVEYTLQIVKVDDQYKVHDYAYAKLQ</sequence>
<keyword evidence="2" id="KW-1185">Reference proteome</keyword>
<dbReference type="RefSeq" id="WP_035723127.1">
    <property type="nucleotide sequence ID" value="NZ_BAVS01000009.1"/>
</dbReference>